<dbReference type="Proteomes" id="UP000789405">
    <property type="component" value="Unassembled WGS sequence"/>
</dbReference>
<protein>
    <submittedName>
        <fullName evidence="2">10085_t:CDS:1</fullName>
    </submittedName>
</protein>
<sequence length="155" mass="17603">YQGHLAHSCPNQVGHEYQEKVIDVLFMKIIGLKVGNNKDRSQVRKVKRINKTLKKETNLGSGDVCERSGKVNEQKGMKKNIVSSMKVDKLDQKEKIKINNMPVKSCEVAVLGSGMMTMKVKLDKNDDFANHQKNSNKENNLKSDSDKKTKKERMV</sequence>
<feature type="non-terminal residue" evidence="2">
    <location>
        <position position="1"/>
    </location>
</feature>
<dbReference type="EMBL" id="CAJVPY010032448">
    <property type="protein sequence ID" value="CAG8797790.1"/>
    <property type="molecule type" value="Genomic_DNA"/>
</dbReference>
<proteinExistence type="predicted"/>
<keyword evidence="3" id="KW-1185">Reference proteome</keyword>
<dbReference type="AlphaFoldDB" id="A0A9N9JUE3"/>
<accession>A0A9N9JUE3</accession>
<evidence type="ECO:0000313" key="3">
    <source>
        <dbReference type="Proteomes" id="UP000789405"/>
    </source>
</evidence>
<comment type="caution">
    <text evidence="2">The sequence shown here is derived from an EMBL/GenBank/DDBJ whole genome shotgun (WGS) entry which is preliminary data.</text>
</comment>
<name>A0A9N9JUE3_9GLOM</name>
<feature type="region of interest" description="Disordered" evidence="1">
    <location>
        <begin position="123"/>
        <end position="155"/>
    </location>
</feature>
<reference evidence="2" key="1">
    <citation type="submission" date="2021-06" db="EMBL/GenBank/DDBJ databases">
        <authorList>
            <person name="Kallberg Y."/>
            <person name="Tangrot J."/>
            <person name="Rosling A."/>
        </authorList>
    </citation>
    <scope>NUCLEOTIDE SEQUENCE</scope>
    <source>
        <strain evidence="2">MA453B</strain>
    </source>
</reference>
<gene>
    <name evidence="2" type="ORF">DERYTH_LOCUS22746</name>
</gene>
<evidence type="ECO:0000256" key="1">
    <source>
        <dbReference type="SAM" id="MobiDB-lite"/>
    </source>
</evidence>
<feature type="non-terminal residue" evidence="2">
    <location>
        <position position="155"/>
    </location>
</feature>
<organism evidence="2 3">
    <name type="scientific">Dentiscutata erythropus</name>
    <dbReference type="NCBI Taxonomy" id="1348616"/>
    <lineage>
        <taxon>Eukaryota</taxon>
        <taxon>Fungi</taxon>
        <taxon>Fungi incertae sedis</taxon>
        <taxon>Mucoromycota</taxon>
        <taxon>Glomeromycotina</taxon>
        <taxon>Glomeromycetes</taxon>
        <taxon>Diversisporales</taxon>
        <taxon>Gigasporaceae</taxon>
        <taxon>Dentiscutata</taxon>
    </lineage>
</organism>
<evidence type="ECO:0000313" key="2">
    <source>
        <dbReference type="EMBL" id="CAG8797790.1"/>
    </source>
</evidence>